<reference evidence="3 4" key="1">
    <citation type="submission" date="2015-05" db="EMBL/GenBank/DDBJ databases">
        <title>Photobacterium galathea sp. nov.</title>
        <authorList>
            <person name="Machado H."/>
            <person name="Gram L."/>
        </authorList>
    </citation>
    <scope>NUCLEOTIDE SEQUENCE [LARGE SCALE GENOMIC DNA]</scope>
    <source>
        <strain evidence="3 4">DSM 22954</strain>
    </source>
</reference>
<accession>A0A0J1HFX3</accession>
<dbReference type="PRINTS" id="PR00081">
    <property type="entry name" value="GDHRDH"/>
</dbReference>
<dbReference type="PANTHER" id="PTHR43157">
    <property type="entry name" value="PHOSPHATIDYLINOSITOL-GLYCAN BIOSYNTHESIS CLASS F PROTEIN-RELATED"/>
    <property type="match status" value="1"/>
</dbReference>
<dbReference type="OrthoDB" id="109589at2"/>
<dbReference type="RefSeq" id="WP_047884680.1">
    <property type="nucleotide sequence ID" value="NZ_CP071326.1"/>
</dbReference>
<evidence type="ECO:0000256" key="2">
    <source>
        <dbReference type="RuleBase" id="RU000363"/>
    </source>
</evidence>
<evidence type="ECO:0000313" key="3">
    <source>
        <dbReference type="EMBL" id="KLV10515.1"/>
    </source>
</evidence>
<name>A0A0J1HFX3_9GAMM</name>
<evidence type="ECO:0000313" key="4">
    <source>
        <dbReference type="Proteomes" id="UP000035909"/>
    </source>
</evidence>
<protein>
    <submittedName>
        <fullName evidence="3">Oxidoreductase</fullName>
    </submittedName>
</protein>
<dbReference type="Proteomes" id="UP000035909">
    <property type="component" value="Unassembled WGS sequence"/>
</dbReference>
<organism evidence="3 4">
    <name type="scientific">Photobacterium ganghwense</name>
    <dbReference type="NCBI Taxonomy" id="320778"/>
    <lineage>
        <taxon>Bacteria</taxon>
        <taxon>Pseudomonadati</taxon>
        <taxon>Pseudomonadota</taxon>
        <taxon>Gammaproteobacteria</taxon>
        <taxon>Vibrionales</taxon>
        <taxon>Vibrionaceae</taxon>
        <taxon>Photobacterium</taxon>
    </lineage>
</organism>
<dbReference type="STRING" id="320778.ABT57_08255"/>
<comment type="similarity">
    <text evidence="2">Belongs to the short-chain dehydrogenases/reductases (SDR) family.</text>
</comment>
<comment type="caution">
    <text evidence="3">The sequence shown here is derived from an EMBL/GenBank/DDBJ whole genome shotgun (WGS) entry which is preliminary data.</text>
</comment>
<proteinExistence type="inferred from homology"/>
<keyword evidence="4" id="KW-1185">Reference proteome</keyword>
<dbReference type="SUPFAM" id="SSF51735">
    <property type="entry name" value="NAD(P)-binding Rossmann-fold domains"/>
    <property type="match status" value="1"/>
</dbReference>
<dbReference type="InterPro" id="IPR002347">
    <property type="entry name" value="SDR_fam"/>
</dbReference>
<evidence type="ECO:0000256" key="1">
    <source>
        <dbReference type="ARBA" id="ARBA00023002"/>
    </source>
</evidence>
<dbReference type="PANTHER" id="PTHR43157:SF31">
    <property type="entry name" value="PHOSPHATIDYLINOSITOL-GLYCAN BIOSYNTHESIS CLASS F PROTEIN"/>
    <property type="match status" value="1"/>
</dbReference>
<keyword evidence="1" id="KW-0560">Oxidoreductase</keyword>
<dbReference type="AlphaFoldDB" id="A0A0J1HFX3"/>
<gene>
    <name evidence="3" type="ORF">ABT57_08255</name>
</gene>
<dbReference type="GO" id="GO:0016491">
    <property type="term" value="F:oxidoreductase activity"/>
    <property type="evidence" value="ECO:0007669"/>
    <property type="project" value="UniProtKB-KW"/>
</dbReference>
<dbReference type="InterPro" id="IPR036291">
    <property type="entry name" value="NAD(P)-bd_dom_sf"/>
</dbReference>
<dbReference type="Gene3D" id="3.40.50.720">
    <property type="entry name" value="NAD(P)-binding Rossmann-like Domain"/>
    <property type="match status" value="1"/>
</dbReference>
<dbReference type="PATRIC" id="fig|320778.3.peg.1790"/>
<dbReference type="EMBL" id="LDOU01000006">
    <property type="protein sequence ID" value="KLV10515.1"/>
    <property type="molecule type" value="Genomic_DNA"/>
</dbReference>
<dbReference type="PRINTS" id="PR00080">
    <property type="entry name" value="SDRFAMILY"/>
</dbReference>
<dbReference type="Pfam" id="PF00106">
    <property type="entry name" value="adh_short"/>
    <property type="match status" value="1"/>
</dbReference>
<sequence>MQNVILITGATDGIGFETAKMLIALGHHVIAHGRNPSKVAAVINQLNNIAGEGKAESVIADLSDLKTVTAMIEEIAQRFSKIDVLINNAGVFNAPQTITPDGLDIRFVVNTIAPYLLTTALLPLLPKTGRVINLSSAAQAPVNIEALDGRAGLTKTESSNKTGALSDSDAYAQSKLALTMWSRYLGQKYKPEGPVIVSVNPKSLLGSKMVKSAFGIAGGDLRLGADILVRATLSEEFAHAHGLYFDNDLERFTEPHGQALNDDKVKQVVNSIERLIRELT</sequence>